<organism evidence="2 3">
    <name type="scientific">Candida albicans (strain SC5314 / ATCC MYA-2876)</name>
    <name type="common">Yeast</name>
    <dbReference type="NCBI Taxonomy" id="237561"/>
    <lineage>
        <taxon>Eukaryota</taxon>
        <taxon>Fungi</taxon>
        <taxon>Dikarya</taxon>
        <taxon>Ascomycota</taxon>
        <taxon>Saccharomycotina</taxon>
        <taxon>Pichiomycetes</taxon>
        <taxon>Debaryomycetaceae</taxon>
        <taxon>Candida/Lodderomyces clade</taxon>
        <taxon>Candida</taxon>
    </lineage>
</organism>
<dbReference type="InParanoid" id="A0A1D8PJI2"/>
<dbReference type="RefSeq" id="XP_719974.2">
    <property type="nucleotide sequence ID" value="XM_714881.2"/>
</dbReference>
<dbReference type="FunCoup" id="A0A1D8PJI2">
    <property type="interactions" value="30"/>
</dbReference>
<protein>
    <submittedName>
        <fullName evidence="2">Alcohol O-acetyltransferase</fullName>
    </submittedName>
</protein>
<accession>A0A1D8PJI2</accession>
<dbReference type="InterPro" id="IPR010828">
    <property type="entry name" value="Atf2/Sli1-like"/>
</dbReference>
<dbReference type="PANTHER" id="PTHR28037">
    <property type="entry name" value="ALCOHOL O-ACETYLTRANSFERASE 1-RELATED"/>
    <property type="match status" value="1"/>
</dbReference>
<keyword evidence="3" id="KW-1185">Reference proteome</keyword>
<reference evidence="2 3" key="3">
    <citation type="journal article" date="2013" name="Genome Biol.">
        <title>Assembly of a phased diploid Candida albicans genome facilitates allele-specific measurements and provides a simple model for repeat and indel structure.</title>
        <authorList>
            <person name="Muzzey D."/>
            <person name="Schwartz K."/>
            <person name="Weissman J.S."/>
            <person name="Sherlock G."/>
        </authorList>
    </citation>
    <scope>NUCLEOTIDE SEQUENCE [LARGE SCALE GENOMIC DNA]</scope>
    <source>
        <strain evidence="3">SC5314 / ATCC MYA-2876</strain>
    </source>
</reference>
<name>A0A1D8PJI2_CANAL</name>
<evidence type="ECO:0000313" key="1">
    <source>
        <dbReference type="CGD" id="CAL0000198471"/>
    </source>
</evidence>
<dbReference type="GO" id="GO:0005886">
    <property type="term" value="C:plasma membrane"/>
    <property type="evidence" value="ECO:0000314"/>
    <property type="project" value="CGD"/>
</dbReference>
<dbReference type="OMA" id="NERYYIC"/>
<reference evidence="2 3" key="1">
    <citation type="journal article" date="2004" name="Proc. Natl. Acad. Sci. U.S.A.">
        <title>The diploid genome sequence of Candida albicans.</title>
        <authorList>
            <person name="Jones T."/>
            <person name="Federspiel N.A."/>
            <person name="Chibana H."/>
            <person name="Dungan J."/>
            <person name="Kalman S."/>
            <person name="Magee B.B."/>
            <person name="Newport G."/>
            <person name="Thorstenson Y.R."/>
            <person name="Agabian N."/>
            <person name="Magee P.T."/>
            <person name="Davis R.W."/>
            <person name="Scherer S."/>
        </authorList>
    </citation>
    <scope>NUCLEOTIDE SEQUENCE [LARGE SCALE GENOMIC DNA]</scope>
    <source>
        <strain evidence="3">SC5314 / ATCC MYA-2876</strain>
    </source>
</reference>
<dbReference type="Proteomes" id="UP000000559">
    <property type="component" value="Chromosome 3"/>
</dbReference>
<evidence type="ECO:0000313" key="3">
    <source>
        <dbReference type="Proteomes" id="UP000000559"/>
    </source>
</evidence>
<dbReference type="EMBL" id="CP017625">
    <property type="protein sequence ID" value="AOW28316.1"/>
    <property type="molecule type" value="Genomic_DNA"/>
</dbReference>
<dbReference type="eggNOG" id="ENOG502QTAU">
    <property type="taxonomic scope" value="Eukaryota"/>
</dbReference>
<dbReference type="OrthoDB" id="2150604at2759"/>
<dbReference type="KEGG" id="cal:CAALFM_C302850CA"/>
<dbReference type="VEuPathDB" id="FungiDB:C3_02850C_A"/>
<dbReference type="InterPro" id="IPR052058">
    <property type="entry name" value="Alcohol_O-acetyltransferase"/>
</dbReference>
<proteinExistence type="predicted"/>
<dbReference type="GeneID" id="3638332"/>
<dbReference type="PANTHER" id="PTHR28037:SF1">
    <property type="entry name" value="ALCOHOL O-ACETYLTRANSFERASE 1-RELATED"/>
    <property type="match status" value="1"/>
</dbReference>
<dbReference type="Pfam" id="PF07247">
    <property type="entry name" value="AATase"/>
    <property type="match status" value="1"/>
</dbReference>
<evidence type="ECO:0000313" key="2">
    <source>
        <dbReference type="EMBL" id="AOW28316.1"/>
    </source>
</evidence>
<reference evidence="2 3" key="2">
    <citation type="journal article" date="2007" name="Genome Biol.">
        <title>Assembly of the Candida albicans genome into sixteen supercontigs aligned on the eight chromosomes.</title>
        <authorList>
            <person name="van het Hoog M."/>
            <person name="Rast T.J."/>
            <person name="Martchenko M."/>
            <person name="Grindle S."/>
            <person name="Dignard D."/>
            <person name="Hogues H."/>
            <person name="Cuomo C."/>
            <person name="Berriman M."/>
            <person name="Scherer S."/>
            <person name="Magee B.B."/>
            <person name="Whiteway M."/>
            <person name="Chibana H."/>
            <person name="Nantel A."/>
            <person name="Magee P.T."/>
        </authorList>
    </citation>
    <scope>GENOME REANNOTATION</scope>
    <source>
        <strain evidence="3">SC5314 / ATCC MYA-2876</strain>
    </source>
</reference>
<gene>
    <name evidence="2" type="ordered locus">CAALFM_C302850CA</name>
    <name evidence="1" type="ordered locus">orf19.7908</name>
</gene>
<sequence>MLIQPNHRRKPEFNERYYICRTIENYSTNFSIIVQYNRQISHNLLSNALYSLIKKNSWFVQNFFQIDQRNPATANGHNFEVRILEHVKFNDVVKFHQIDKFDEIIMESLNDHIFSMNNATLPLWKINVFEEMRPNGNQFISVSFDHSNYDGLSGVQFQKDLAKELLTAKDDLFYDVLFDYQRDFGNLPAKILPAVDNLTDLFDLGVLSSSSSILKKWVPFYDTICGFIWPSDPPIFDTDTPVTKNLQTKYKFLKLTSNQIGQISKYCRSHGITLTTYFDIICICALQETVFSVVKSSATHTSSLVAINGRRYYSDEIKNFLYGTLVCGAPIILPTIENKLEAMQIFHQEMTNDINTKKSFQSTGNLLKHANVWEYFQNKINKIGGRFTLTISNLGKISNSNDIFKFEQMYFVSNTGVVYNFVLNITTLPNGELTAVVGYIPEFEKYELNNKPIMNTFMEKFYDLLILTSS</sequence>
<dbReference type="GO" id="GO:0008080">
    <property type="term" value="F:N-acetyltransferase activity"/>
    <property type="evidence" value="ECO:0000318"/>
    <property type="project" value="GO_Central"/>
</dbReference>
<dbReference type="AlphaFoldDB" id="A0A1D8PJI2"/>
<dbReference type="CGD" id="CAL0000198471">
    <property type="gene designation" value="orf19.7908"/>
</dbReference>